<dbReference type="Pfam" id="PF07715">
    <property type="entry name" value="Plug"/>
    <property type="match status" value="1"/>
</dbReference>
<dbReference type="SUPFAM" id="SSF56935">
    <property type="entry name" value="Porins"/>
    <property type="match status" value="1"/>
</dbReference>
<dbReference type="GO" id="GO:0009279">
    <property type="term" value="C:cell outer membrane"/>
    <property type="evidence" value="ECO:0007669"/>
    <property type="project" value="UniProtKB-SubCell"/>
</dbReference>
<evidence type="ECO:0000313" key="10">
    <source>
        <dbReference type="Proteomes" id="UP000011135"/>
    </source>
</evidence>
<evidence type="ECO:0000256" key="7">
    <source>
        <dbReference type="SAM" id="SignalP"/>
    </source>
</evidence>
<dbReference type="SUPFAM" id="SSF49464">
    <property type="entry name" value="Carboxypeptidase regulatory domain-like"/>
    <property type="match status" value="1"/>
</dbReference>
<organism evidence="9 10">
    <name type="scientific">Fulvivirga imtechensis AK7</name>
    <dbReference type="NCBI Taxonomy" id="1237149"/>
    <lineage>
        <taxon>Bacteria</taxon>
        <taxon>Pseudomonadati</taxon>
        <taxon>Bacteroidota</taxon>
        <taxon>Cytophagia</taxon>
        <taxon>Cytophagales</taxon>
        <taxon>Fulvivirgaceae</taxon>
        <taxon>Fulvivirga</taxon>
    </lineage>
</organism>
<evidence type="ECO:0000256" key="1">
    <source>
        <dbReference type="ARBA" id="ARBA00004571"/>
    </source>
</evidence>
<dbReference type="GO" id="GO:0015344">
    <property type="term" value="F:siderophore uptake transmembrane transporter activity"/>
    <property type="evidence" value="ECO:0007669"/>
    <property type="project" value="TreeGrafter"/>
</dbReference>
<protein>
    <recommendedName>
        <fullName evidence="8">TonB-dependent receptor plug domain-containing protein</fullName>
    </recommendedName>
</protein>
<dbReference type="AlphaFoldDB" id="L8JV13"/>
<evidence type="ECO:0000256" key="6">
    <source>
        <dbReference type="ARBA" id="ARBA00023237"/>
    </source>
</evidence>
<keyword evidence="2" id="KW-0813">Transport</keyword>
<keyword evidence="6" id="KW-0998">Cell outer membrane</keyword>
<feature type="domain" description="TonB-dependent receptor plug" evidence="8">
    <location>
        <begin position="138"/>
        <end position="236"/>
    </location>
</feature>
<dbReference type="Gene3D" id="2.170.130.10">
    <property type="entry name" value="TonB-dependent receptor, plug domain"/>
    <property type="match status" value="1"/>
</dbReference>
<evidence type="ECO:0000313" key="9">
    <source>
        <dbReference type="EMBL" id="ELR72841.1"/>
    </source>
</evidence>
<comment type="subcellular location">
    <subcellularLocation>
        <location evidence="1">Cell outer membrane</location>
        <topology evidence="1">Multi-pass membrane protein</topology>
    </subcellularLocation>
</comment>
<feature type="signal peptide" evidence="7">
    <location>
        <begin position="1"/>
        <end position="28"/>
    </location>
</feature>
<dbReference type="EMBL" id="AMZN01000014">
    <property type="protein sequence ID" value="ELR72841.1"/>
    <property type="molecule type" value="Genomic_DNA"/>
</dbReference>
<comment type="caution">
    <text evidence="9">The sequence shown here is derived from an EMBL/GenBank/DDBJ whole genome shotgun (WGS) entry which is preliminary data.</text>
</comment>
<dbReference type="InterPro" id="IPR037066">
    <property type="entry name" value="Plug_dom_sf"/>
</dbReference>
<accession>L8JV13</accession>
<dbReference type="InterPro" id="IPR008969">
    <property type="entry name" value="CarboxyPept-like_regulatory"/>
</dbReference>
<keyword evidence="3" id="KW-1134">Transmembrane beta strand</keyword>
<dbReference type="Gene3D" id="2.40.170.20">
    <property type="entry name" value="TonB-dependent receptor, beta-barrel domain"/>
    <property type="match status" value="1"/>
</dbReference>
<dbReference type="Gene3D" id="2.60.40.1120">
    <property type="entry name" value="Carboxypeptidase-like, regulatory domain"/>
    <property type="match status" value="1"/>
</dbReference>
<dbReference type="PANTHER" id="PTHR30069:SF40">
    <property type="entry name" value="TONB-DEPENDENT RECEPTOR NMB0964-RELATED"/>
    <property type="match status" value="1"/>
</dbReference>
<dbReference type="InterPro" id="IPR036942">
    <property type="entry name" value="Beta-barrel_TonB_sf"/>
</dbReference>
<gene>
    <name evidence="9" type="ORF">C900_00802</name>
</gene>
<dbReference type="GO" id="GO:0044718">
    <property type="term" value="P:siderophore transmembrane transport"/>
    <property type="evidence" value="ECO:0007669"/>
    <property type="project" value="TreeGrafter"/>
</dbReference>
<dbReference type="Proteomes" id="UP000011135">
    <property type="component" value="Unassembled WGS sequence"/>
</dbReference>
<dbReference type="eggNOG" id="COG4206">
    <property type="taxonomic scope" value="Bacteria"/>
</dbReference>
<dbReference type="InterPro" id="IPR012910">
    <property type="entry name" value="Plug_dom"/>
</dbReference>
<keyword evidence="7" id="KW-0732">Signal</keyword>
<dbReference type="RefSeq" id="WP_009578501.1">
    <property type="nucleotide sequence ID" value="NZ_AMZN01000014.1"/>
</dbReference>
<dbReference type="InterPro" id="IPR039426">
    <property type="entry name" value="TonB-dep_rcpt-like"/>
</dbReference>
<evidence type="ECO:0000256" key="2">
    <source>
        <dbReference type="ARBA" id="ARBA00022448"/>
    </source>
</evidence>
<name>L8JV13_9BACT</name>
<feature type="chain" id="PRO_5003993434" description="TonB-dependent receptor plug domain-containing protein" evidence="7">
    <location>
        <begin position="29"/>
        <end position="815"/>
    </location>
</feature>
<sequence>MIPQVNFSTNLFLATLSIGLLLTGQLQAQHECEKDCSCSISGLVVDVSTGEPIPYATIQVSNGNQKGGLTDQNGRFLIDGLCHAEYDITISHVGYKSVIHHHDIYHPNLEVKMATNEMILESIIVEGEAMETGLESLSISKLSGKDLDRLKTEKLGEALANITGVSTLKTGQNIVKPVIHGLHSNRVLIINNGIRHESQSWGQEHAPEIDPAMADNISLVKGAAAVKYGPDAMGGVIIINPPKMELSTGHLHGEAGITSASNGRSLNADLLLQEGYKNFAWMAQVSGLYQGDLSAPDYLLTNTGARELSYMLGGHYHKRNLDINIYYSHVRQRLGILRGSVVGNLNDLQLAVDADEPFYTRSFSYDINTPYQEVSHDLIKAEGSYILPTSKINFQYGFQVNKRQEFDVRRGANNERPSIDLELMTHSLDIDWLHPELGDWSGKIGGQMLYQDNNNIPGTNTIPFVPNYNNSRVGVYVVESKYFRALHFEAGLRYDYQSTSARGRNTNNDIYSNNFSYHSLTGLVGISTPWGRHTNLQMNIGSAWRPPNIAELYSFGKHEYTIEYGLWRSEIDELGRPVSSDVVYSQDTKPVDNELGFKWITTVNRSMGKSSLEASVYANYLKNYIFTKPGGVTSTVRGPFPYYVYLQTDAFFYGLDASVIMQHPNRWKSRITGSYLNARDIENDDYFVGIPSNRLSYEISHQKKIFGLEFDGSIETRYVFRQYNAPRTISIQEIIYADASNINLFEADDSSFDFLDAPNGYLLLNTHLDITIRQLVLGIQVNNILNASYREYTNLLRYFADEPGINFKFSARYKF</sequence>
<keyword evidence="10" id="KW-1185">Reference proteome</keyword>
<dbReference type="Pfam" id="PF13715">
    <property type="entry name" value="CarbopepD_reg_2"/>
    <property type="match status" value="1"/>
</dbReference>
<evidence type="ECO:0000256" key="4">
    <source>
        <dbReference type="ARBA" id="ARBA00022692"/>
    </source>
</evidence>
<dbReference type="STRING" id="1237149.C900_00802"/>
<dbReference type="OrthoDB" id="9795928at2"/>
<reference evidence="9 10" key="1">
    <citation type="submission" date="2012-12" db="EMBL/GenBank/DDBJ databases">
        <title>Genome assembly of Fulvivirga imtechensis AK7.</title>
        <authorList>
            <person name="Nupur N."/>
            <person name="Khatri I."/>
            <person name="Kumar R."/>
            <person name="Subramanian S."/>
            <person name="Pinnaka A."/>
        </authorList>
    </citation>
    <scope>NUCLEOTIDE SEQUENCE [LARGE SCALE GENOMIC DNA]</scope>
    <source>
        <strain evidence="9 10">AK7</strain>
    </source>
</reference>
<evidence type="ECO:0000256" key="5">
    <source>
        <dbReference type="ARBA" id="ARBA00023136"/>
    </source>
</evidence>
<keyword evidence="5" id="KW-0472">Membrane</keyword>
<dbReference type="PANTHER" id="PTHR30069">
    <property type="entry name" value="TONB-DEPENDENT OUTER MEMBRANE RECEPTOR"/>
    <property type="match status" value="1"/>
</dbReference>
<evidence type="ECO:0000256" key="3">
    <source>
        <dbReference type="ARBA" id="ARBA00022452"/>
    </source>
</evidence>
<keyword evidence="4" id="KW-0812">Transmembrane</keyword>
<proteinExistence type="predicted"/>
<evidence type="ECO:0000259" key="8">
    <source>
        <dbReference type="Pfam" id="PF07715"/>
    </source>
</evidence>